<comment type="caution">
    <text evidence="1">The sequence shown here is derived from an EMBL/GenBank/DDBJ whole genome shotgun (WGS) entry which is preliminary data.</text>
</comment>
<dbReference type="EMBL" id="JARUJP010000006">
    <property type="protein sequence ID" value="MDW8800944.1"/>
    <property type="molecule type" value="Genomic_DNA"/>
</dbReference>
<reference evidence="1 2" key="1">
    <citation type="submission" date="2023-04" db="EMBL/GenBank/DDBJ databases">
        <title>Clostridium tannerae sp. nov., isolated from the fecal material of an alpaca.</title>
        <authorList>
            <person name="Miller S."/>
            <person name="Hendry M."/>
            <person name="King J."/>
            <person name="Sankaranarayanan K."/>
            <person name="Lawson P.A."/>
        </authorList>
    </citation>
    <scope>NUCLEOTIDE SEQUENCE [LARGE SCALE GENOMIC DNA]</scope>
    <source>
        <strain evidence="1 2">A1-XYC3</strain>
    </source>
</reference>
<proteinExistence type="predicted"/>
<organism evidence="1 2">
    <name type="scientific">Clostridium tanneri</name>
    <dbReference type="NCBI Taxonomy" id="3037988"/>
    <lineage>
        <taxon>Bacteria</taxon>
        <taxon>Bacillati</taxon>
        <taxon>Bacillota</taxon>
        <taxon>Clostridia</taxon>
        <taxon>Eubacteriales</taxon>
        <taxon>Clostridiaceae</taxon>
        <taxon>Clostridium</taxon>
    </lineage>
</organism>
<evidence type="ECO:0000313" key="2">
    <source>
        <dbReference type="Proteomes" id="UP001281656"/>
    </source>
</evidence>
<evidence type="ECO:0000313" key="1">
    <source>
        <dbReference type="EMBL" id="MDW8800944.1"/>
    </source>
</evidence>
<gene>
    <name evidence="1" type="ORF">P8V03_07230</name>
</gene>
<dbReference type="Proteomes" id="UP001281656">
    <property type="component" value="Unassembled WGS sequence"/>
</dbReference>
<keyword evidence="2" id="KW-1185">Reference proteome</keyword>
<accession>A0ABU4JS21</accession>
<dbReference type="RefSeq" id="WP_318797609.1">
    <property type="nucleotide sequence ID" value="NZ_JARUJP010000006.1"/>
</dbReference>
<protein>
    <submittedName>
        <fullName evidence="1">Uncharacterized protein</fullName>
    </submittedName>
</protein>
<name>A0ABU4JS21_9CLOT</name>
<sequence length="42" mass="4616">MKELVLGLLDIMTIVTTLALCKASGKAERIQESLNKLNINTK</sequence>